<gene>
    <name evidence="1" type="ORF">UFOVP611_33</name>
</gene>
<accession>A0A6J5N6P6</accession>
<evidence type="ECO:0000313" key="1">
    <source>
        <dbReference type="EMBL" id="CAB4152830.1"/>
    </source>
</evidence>
<sequence length="204" mass="24023">MKKGPNKQTLNNYLSCFTDIKNGLSENPRVKLTDYATRYKIGKQPITVLKNTGVIIRHGNGFKWVGPEPSYQLIINVLEIIRRYHYDLKKRKSDQGELFKPKEKKKHYKGKETPTFYNIEVEKQQLENWQRNYERQQPEITNIPIQTFDRSTASEFVETEKLIQTLQPEINPGNNLQKELNRAIINKILTSGVKFIINLFKRKK</sequence>
<proteinExistence type="predicted"/>
<organism evidence="1">
    <name type="scientific">uncultured Caudovirales phage</name>
    <dbReference type="NCBI Taxonomy" id="2100421"/>
    <lineage>
        <taxon>Viruses</taxon>
        <taxon>Duplodnaviria</taxon>
        <taxon>Heunggongvirae</taxon>
        <taxon>Uroviricota</taxon>
        <taxon>Caudoviricetes</taxon>
        <taxon>Peduoviridae</taxon>
        <taxon>Maltschvirus</taxon>
        <taxon>Maltschvirus maltsch</taxon>
    </lineage>
</organism>
<reference evidence="1" key="1">
    <citation type="submission" date="2020-04" db="EMBL/GenBank/DDBJ databases">
        <authorList>
            <person name="Chiriac C."/>
            <person name="Salcher M."/>
            <person name="Ghai R."/>
            <person name="Kavagutti S V."/>
        </authorList>
    </citation>
    <scope>NUCLEOTIDE SEQUENCE</scope>
</reference>
<dbReference type="EMBL" id="LR796579">
    <property type="protein sequence ID" value="CAB4152830.1"/>
    <property type="molecule type" value="Genomic_DNA"/>
</dbReference>
<name>A0A6J5N6P6_9CAUD</name>
<protein>
    <submittedName>
        <fullName evidence="1">Uncharacterized protein</fullName>
    </submittedName>
</protein>